<name>A0A5J5G330_9GAMM</name>
<dbReference type="OrthoDB" id="9805576at2"/>
<dbReference type="GO" id="GO:0016301">
    <property type="term" value="F:kinase activity"/>
    <property type="evidence" value="ECO:0007669"/>
    <property type="project" value="UniProtKB-KW"/>
</dbReference>
<dbReference type="GO" id="GO:0016773">
    <property type="term" value="F:phosphotransferase activity, alcohol group as acceptor"/>
    <property type="evidence" value="ECO:0007669"/>
    <property type="project" value="InterPro"/>
</dbReference>
<keyword evidence="3 4" id="KW-0418">Kinase</keyword>
<keyword evidence="2 4" id="KW-0808">Transferase</keyword>
<evidence type="ECO:0000256" key="3">
    <source>
        <dbReference type="ARBA" id="ARBA00022777"/>
    </source>
</evidence>
<accession>A0A5J5G330</accession>
<dbReference type="RefSeq" id="WP_150434588.1">
    <property type="nucleotide sequence ID" value="NZ_VYKJ01000003.1"/>
</dbReference>
<dbReference type="EMBL" id="VYKJ01000003">
    <property type="protein sequence ID" value="KAA9001317.1"/>
    <property type="molecule type" value="Genomic_DNA"/>
</dbReference>
<dbReference type="Gene3D" id="3.30.420.40">
    <property type="match status" value="2"/>
</dbReference>
<dbReference type="PANTHER" id="PTHR43095:SF5">
    <property type="entry name" value="XYLULOSE KINASE"/>
    <property type="match status" value="1"/>
</dbReference>
<protein>
    <submittedName>
        <fullName evidence="7">Carbohydrate kinase</fullName>
    </submittedName>
</protein>
<dbReference type="PROSITE" id="PS00445">
    <property type="entry name" value="FGGY_KINASES_2"/>
    <property type="match status" value="1"/>
</dbReference>
<dbReference type="CDD" id="cd07802">
    <property type="entry name" value="ASKHA_NBD_FGGY_EcLyxK-like"/>
    <property type="match status" value="1"/>
</dbReference>
<dbReference type="GO" id="GO:0005975">
    <property type="term" value="P:carbohydrate metabolic process"/>
    <property type="evidence" value="ECO:0007669"/>
    <property type="project" value="InterPro"/>
</dbReference>
<dbReference type="PIRSF" id="PIRSF000538">
    <property type="entry name" value="GlpK"/>
    <property type="match status" value="1"/>
</dbReference>
<sequence length="503" mass="54255">MDYYIGIDIGTSKVKSVLFDAAFNERQIASAANVAETSGAGYAEQDMAALWDGVLSTLTRLARSPLLRQGRLKAIGLTGQGEGVWLSDRHGAPIRRAILWSDTRTARRVEQIKQDATLEAALFAETGSPPLPCNSSMLLSWLARHQPQTLRAAHHFFFAKDWVRFRLTGKANLEFTDAGTSLLDLRRETLSETVLDALDLRPYRHLFPPLLGSREIAGALSDDIAALTGLPPGTPVGAGALDVSAAALGIGAVRDGDIFTILGTTCCTGIVCRGLDRVSPKTRFVAHAWPQHYLNLFAMQSGTPNIDWALAQLAGNADFEQLGARISRIAPGSDGVFYQPYLNGERAPFYSPGARAGFFGIGQHTTNDHLLRAVFEGLAYAIHDALADSPAAGDLYIAGGGAASPWWLQIIADCTGRQVIASPTKELSARGAAMLAALALGEQIVPSDLAGGDGRLTFTPHPRAHRAYQTLFPVFRQLRDQLQPLWQARRQALNMLSEQGTHP</sequence>
<evidence type="ECO:0000256" key="2">
    <source>
        <dbReference type="ARBA" id="ARBA00022679"/>
    </source>
</evidence>
<evidence type="ECO:0000313" key="8">
    <source>
        <dbReference type="Proteomes" id="UP000335415"/>
    </source>
</evidence>
<dbReference type="PANTHER" id="PTHR43095">
    <property type="entry name" value="SUGAR KINASE"/>
    <property type="match status" value="1"/>
</dbReference>
<dbReference type="Pfam" id="PF00370">
    <property type="entry name" value="FGGY_N"/>
    <property type="match status" value="1"/>
</dbReference>
<reference evidence="7 8" key="1">
    <citation type="submission" date="2019-09" db="EMBL/GenBank/DDBJ databases">
        <authorList>
            <person name="Li Y."/>
        </authorList>
    </citation>
    <scope>NUCLEOTIDE SEQUENCE [LARGE SCALE GENOMIC DNA]</scope>
    <source>
        <strain evidence="7 8">L3-3HA</strain>
    </source>
</reference>
<feature type="domain" description="Carbohydrate kinase FGGY N-terminal" evidence="5">
    <location>
        <begin position="3"/>
        <end position="249"/>
    </location>
</feature>
<evidence type="ECO:0000313" key="7">
    <source>
        <dbReference type="EMBL" id="KAA9001317.1"/>
    </source>
</evidence>
<dbReference type="AlphaFoldDB" id="A0A5J5G330"/>
<evidence type="ECO:0000259" key="6">
    <source>
        <dbReference type="Pfam" id="PF02782"/>
    </source>
</evidence>
<dbReference type="Pfam" id="PF02782">
    <property type="entry name" value="FGGY_C"/>
    <property type="match status" value="1"/>
</dbReference>
<dbReference type="InterPro" id="IPR018485">
    <property type="entry name" value="FGGY_C"/>
</dbReference>
<evidence type="ECO:0000256" key="4">
    <source>
        <dbReference type="RuleBase" id="RU003733"/>
    </source>
</evidence>
<keyword evidence="8" id="KW-1185">Reference proteome</keyword>
<dbReference type="InterPro" id="IPR018483">
    <property type="entry name" value="Carb_kinase_FGGY_CS"/>
</dbReference>
<dbReference type="InterPro" id="IPR000577">
    <property type="entry name" value="Carb_kinase_FGGY"/>
</dbReference>
<comment type="caution">
    <text evidence="7">The sequence shown here is derived from an EMBL/GenBank/DDBJ whole genome shotgun (WGS) entry which is preliminary data.</text>
</comment>
<gene>
    <name evidence="7" type="ORF">FJU30_08865</name>
</gene>
<comment type="similarity">
    <text evidence="1 4">Belongs to the FGGY kinase family.</text>
</comment>
<dbReference type="SUPFAM" id="SSF53067">
    <property type="entry name" value="Actin-like ATPase domain"/>
    <property type="match status" value="2"/>
</dbReference>
<evidence type="ECO:0000256" key="1">
    <source>
        <dbReference type="ARBA" id="ARBA00009156"/>
    </source>
</evidence>
<dbReference type="Proteomes" id="UP000335415">
    <property type="component" value="Unassembled WGS sequence"/>
</dbReference>
<proteinExistence type="inferred from homology"/>
<dbReference type="InterPro" id="IPR050406">
    <property type="entry name" value="FGGY_Carb_Kinase"/>
</dbReference>
<dbReference type="InterPro" id="IPR018484">
    <property type="entry name" value="FGGY_N"/>
</dbReference>
<organism evidence="7 8">
    <name type="scientific">Affinibrenneria salicis</name>
    <dbReference type="NCBI Taxonomy" id="2590031"/>
    <lineage>
        <taxon>Bacteria</taxon>
        <taxon>Pseudomonadati</taxon>
        <taxon>Pseudomonadota</taxon>
        <taxon>Gammaproteobacteria</taxon>
        <taxon>Enterobacterales</taxon>
        <taxon>Pectobacteriaceae</taxon>
        <taxon>Affinibrenneria</taxon>
    </lineage>
</organism>
<feature type="domain" description="Carbohydrate kinase FGGY C-terminal" evidence="6">
    <location>
        <begin position="260"/>
        <end position="439"/>
    </location>
</feature>
<dbReference type="InterPro" id="IPR043129">
    <property type="entry name" value="ATPase_NBD"/>
</dbReference>
<evidence type="ECO:0000259" key="5">
    <source>
        <dbReference type="Pfam" id="PF00370"/>
    </source>
</evidence>